<organism evidence="4 5">
    <name type="scientific">Aegilops tauschii subsp. strangulata</name>
    <name type="common">Goatgrass</name>
    <dbReference type="NCBI Taxonomy" id="200361"/>
    <lineage>
        <taxon>Eukaryota</taxon>
        <taxon>Viridiplantae</taxon>
        <taxon>Streptophyta</taxon>
        <taxon>Embryophyta</taxon>
        <taxon>Tracheophyta</taxon>
        <taxon>Spermatophyta</taxon>
        <taxon>Magnoliopsida</taxon>
        <taxon>Liliopsida</taxon>
        <taxon>Poales</taxon>
        <taxon>Poaceae</taxon>
        <taxon>BOP clade</taxon>
        <taxon>Pooideae</taxon>
        <taxon>Triticodae</taxon>
        <taxon>Triticeae</taxon>
        <taxon>Triticinae</taxon>
        <taxon>Aegilops</taxon>
    </lineage>
</organism>
<protein>
    <recommendedName>
        <fullName evidence="3">PGG domain-containing protein</fullName>
    </recommendedName>
</protein>
<dbReference type="InterPro" id="IPR026961">
    <property type="entry name" value="PGG_dom"/>
</dbReference>
<feature type="transmembrane region" description="Helical" evidence="2">
    <location>
        <begin position="292"/>
        <end position="315"/>
    </location>
</feature>
<feature type="transmembrane region" description="Helical" evidence="2">
    <location>
        <begin position="255"/>
        <end position="272"/>
    </location>
</feature>
<feature type="transmembrane region" description="Helical" evidence="2">
    <location>
        <begin position="143"/>
        <end position="161"/>
    </location>
</feature>
<feature type="transmembrane region" description="Helical" evidence="2">
    <location>
        <begin position="167"/>
        <end position="186"/>
    </location>
</feature>
<dbReference type="EnsemblPlants" id="AET5Gv21211000.2">
    <property type="protein sequence ID" value="AET5Gv21211000.2"/>
    <property type="gene ID" value="AET5Gv21211000"/>
</dbReference>
<evidence type="ECO:0000259" key="3">
    <source>
        <dbReference type="Pfam" id="PF13962"/>
    </source>
</evidence>
<evidence type="ECO:0000313" key="5">
    <source>
        <dbReference type="Proteomes" id="UP000015105"/>
    </source>
</evidence>
<reference evidence="4" key="3">
    <citation type="journal article" date="2017" name="Nature">
        <title>Genome sequence of the progenitor of the wheat D genome Aegilops tauschii.</title>
        <authorList>
            <person name="Luo M.C."/>
            <person name="Gu Y.Q."/>
            <person name="Puiu D."/>
            <person name="Wang H."/>
            <person name="Twardziok S.O."/>
            <person name="Deal K.R."/>
            <person name="Huo N."/>
            <person name="Zhu T."/>
            <person name="Wang L."/>
            <person name="Wang Y."/>
            <person name="McGuire P.E."/>
            <person name="Liu S."/>
            <person name="Long H."/>
            <person name="Ramasamy R.K."/>
            <person name="Rodriguez J.C."/>
            <person name="Van S.L."/>
            <person name="Yuan L."/>
            <person name="Wang Z."/>
            <person name="Xia Z."/>
            <person name="Xiao L."/>
            <person name="Anderson O.D."/>
            <person name="Ouyang S."/>
            <person name="Liang Y."/>
            <person name="Zimin A.V."/>
            <person name="Pertea G."/>
            <person name="Qi P."/>
            <person name="Bennetzen J.L."/>
            <person name="Dai X."/>
            <person name="Dawson M.W."/>
            <person name="Muller H.G."/>
            <person name="Kugler K."/>
            <person name="Rivarola-Duarte L."/>
            <person name="Spannagl M."/>
            <person name="Mayer K.F.X."/>
            <person name="Lu F.H."/>
            <person name="Bevan M.W."/>
            <person name="Leroy P."/>
            <person name="Li P."/>
            <person name="You F.M."/>
            <person name="Sun Q."/>
            <person name="Liu Z."/>
            <person name="Lyons E."/>
            <person name="Wicker T."/>
            <person name="Salzberg S.L."/>
            <person name="Devos K.M."/>
            <person name="Dvorak J."/>
        </authorList>
    </citation>
    <scope>NUCLEOTIDE SEQUENCE [LARGE SCALE GENOMIC DNA]</scope>
    <source>
        <strain evidence="4">cv. AL8/78</strain>
    </source>
</reference>
<feature type="region of interest" description="Disordered" evidence="1">
    <location>
        <begin position="1"/>
        <end position="22"/>
    </location>
</feature>
<keyword evidence="2" id="KW-0472">Membrane</keyword>
<keyword evidence="2" id="KW-0812">Transmembrane</keyword>
<feature type="domain" description="PGG" evidence="3">
    <location>
        <begin position="250"/>
        <end position="350"/>
    </location>
</feature>
<dbReference type="PANTHER" id="PTHR24177">
    <property type="entry name" value="CASKIN"/>
    <property type="match status" value="1"/>
</dbReference>
<reference evidence="4" key="5">
    <citation type="journal article" date="2021" name="G3 (Bethesda)">
        <title>Aegilops tauschii genome assembly Aet v5.0 features greater sequence contiguity and improved annotation.</title>
        <authorList>
            <person name="Wang L."/>
            <person name="Zhu T."/>
            <person name="Rodriguez J.C."/>
            <person name="Deal K.R."/>
            <person name="Dubcovsky J."/>
            <person name="McGuire P.E."/>
            <person name="Lux T."/>
            <person name="Spannagl M."/>
            <person name="Mayer K.F.X."/>
            <person name="Baldrich P."/>
            <person name="Meyers B.C."/>
            <person name="Huo N."/>
            <person name="Gu Y.Q."/>
            <person name="Zhou H."/>
            <person name="Devos K.M."/>
            <person name="Bennetzen J.L."/>
            <person name="Unver T."/>
            <person name="Budak H."/>
            <person name="Gulick P.J."/>
            <person name="Galiba G."/>
            <person name="Kalapos B."/>
            <person name="Nelson D.R."/>
            <person name="Li P."/>
            <person name="You F.M."/>
            <person name="Luo M.C."/>
            <person name="Dvorak J."/>
        </authorList>
    </citation>
    <scope>NUCLEOTIDE SEQUENCE [LARGE SCALE GENOMIC DNA]</scope>
    <source>
        <strain evidence="4">cv. AL8/78</strain>
    </source>
</reference>
<proteinExistence type="predicted"/>
<dbReference type="STRING" id="200361.A0A453MJA4"/>
<keyword evidence="5" id="KW-1185">Reference proteome</keyword>
<evidence type="ECO:0000256" key="2">
    <source>
        <dbReference type="SAM" id="Phobius"/>
    </source>
</evidence>
<name>A0A453MJA4_AEGTS</name>
<dbReference type="GO" id="GO:0016020">
    <property type="term" value="C:membrane"/>
    <property type="evidence" value="ECO:0007669"/>
    <property type="project" value="TreeGrafter"/>
</dbReference>
<dbReference type="Pfam" id="PF13962">
    <property type="entry name" value="PGG"/>
    <property type="match status" value="2"/>
</dbReference>
<reference evidence="4" key="4">
    <citation type="submission" date="2019-03" db="UniProtKB">
        <authorList>
            <consortium name="EnsemblPlants"/>
        </authorList>
    </citation>
    <scope>IDENTIFICATION</scope>
</reference>
<reference evidence="5" key="1">
    <citation type="journal article" date="2014" name="Science">
        <title>Ancient hybridizations among the ancestral genomes of bread wheat.</title>
        <authorList>
            <consortium name="International Wheat Genome Sequencing Consortium,"/>
            <person name="Marcussen T."/>
            <person name="Sandve S.R."/>
            <person name="Heier L."/>
            <person name="Spannagl M."/>
            <person name="Pfeifer M."/>
            <person name="Jakobsen K.S."/>
            <person name="Wulff B.B."/>
            <person name="Steuernagel B."/>
            <person name="Mayer K.F."/>
            <person name="Olsen O.A."/>
        </authorList>
    </citation>
    <scope>NUCLEOTIDE SEQUENCE [LARGE SCALE GENOMIC DNA]</scope>
    <source>
        <strain evidence="5">cv. AL8/78</strain>
    </source>
</reference>
<feature type="domain" description="PGG" evidence="3">
    <location>
        <begin position="61"/>
        <end position="160"/>
    </location>
</feature>
<reference evidence="5" key="2">
    <citation type="journal article" date="2017" name="Nat. Plants">
        <title>The Aegilops tauschii genome reveals multiple impacts of transposons.</title>
        <authorList>
            <person name="Zhao G."/>
            <person name="Zou C."/>
            <person name="Li K."/>
            <person name="Wang K."/>
            <person name="Li T."/>
            <person name="Gao L."/>
            <person name="Zhang X."/>
            <person name="Wang H."/>
            <person name="Yang Z."/>
            <person name="Liu X."/>
            <person name="Jiang W."/>
            <person name="Mao L."/>
            <person name="Kong X."/>
            <person name="Jiao Y."/>
            <person name="Jia J."/>
        </authorList>
    </citation>
    <scope>NUCLEOTIDE SEQUENCE [LARGE SCALE GENOMIC DNA]</scope>
    <source>
        <strain evidence="5">cv. AL8/78</strain>
    </source>
</reference>
<feature type="transmembrane region" description="Helical" evidence="2">
    <location>
        <begin position="64"/>
        <end position="82"/>
    </location>
</feature>
<evidence type="ECO:0000256" key="1">
    <source>
        <dbReference type="SAM" id="MobiDB-lite"/>
    </source>
</evidence>
<dbReference type="Gramene" id="AET5Gv21211000.2">
    <property type="protein sequence ID" value="AET5Gv21211000.2"/>
    <property type="gene ID" value="AET5Gv21211000"/>
</dbReference>
<sequence>QRRREPGTWVLKSPEESPQIHNNGATHQLLSAEVMATTTYVVDRERGARARAVPPVMNPRRQQVVLLLGTLTASFSCSAVLGPPGKLWLDNRRWFTGSPFDVTHPRRYVVFFYCSAIAFVASLVVILLHLLPANLISSNLQRIKWYALRVAMTLSLLALYGRTYLRVWTSIYIFSACIIALILYIATQILVFSSKLVEIVLSCMQETPQKCPKLLRSEKKKYYQLKVEPINRQHQNIVLGQGSGDAYQILKRSQMHLLLLGALTASVTYQAGLNGDFCQQYFNGDHMPDKRYLVFFFGNTSTFVVSLAIFPILILSKVFSTQEIKYYSALQVCVTQELLGLIGSYVARECLTKNTI</sequence>
<keyword evidence="2" id="KW-1133">Transmembrane helix</keyword>
<evidence type="ECO:0000313" key="4">
    <source>
        <dbReference type="EnsemblPlants" id="AET5Gv21211000.2"/>
    </source>
</evidence>
<feature type="transmembrane region" description="Helical" evidence="2">
    <location>
        <begin position="108"/>
        <end position="131"/>
    </location>
</feature>
<dbReference type="AlphaFoldDB" id="A0A453MJA4"/>
<dbReference type="Proteomes" id="UP000015105">
    <property type="component" value="Chromosome 5D"/>
</dbReference>
<accession>A0A453MJA4</accession>
<dbReference type="PANTHER" id="PTHR24177:SF432">
    <property type="entry name" value="OS06G0286146 PROTEIN"/>
    <property type="match status" value="1"/>
</dbReference>